<evidence type="ECO:0008006" key="5">
    <source>
        <dbReference type="Google" id="ProtNLM"/>
    </source>
</evidence>
<reference evidence="3" key="1">
    <citation type="journal article" date="2014" name="Int. J. Syst. Evol. Microbiol.">
        <title>Complete genome sequence of Corynebacterium casei LMG S-19264T (=DSM 44701T), isolated from a smear-ripened cheese.</title>
        <authorList>
            <consortium name="US DOE Joint Genome Institute (JGI-PGF)"/>
            <person name="Walter F."/>
            <person name="Albersmeier A."/>
            <person name="Kalinowski J."/>
            <person name="Ruckert C."/>
        </authorList>
    </citation>
    <scope>NUCLEOTIDE SEQUENCE</scope>
    <source>
        <strain evidence="3">JCM 4654</strain>
    </source>
</reference>
<sequence>MTTARRHVLITGTAMLAAFAAVGCSADGTSAKGAGSAPAAETVTYHADYPAYSSLDEVIRKSDVVVEGTVLSSRVEKMLPDAPAGNDPATNPQAGLSPAEAKKAKEAAEADPVIVTVSRVKVSRALSGHVAAGDVIEVSQLGGTYKGVKYRDSDTTLLAKGGPQYVLMLADHGSGHPYDLVNPVQALYGVKQDGTVKAVSPAGFDGAGKVGQLADRAHRITANRTK</sequence>
<name>A0A918Y8H4_9ACTN</name>
<reference evidence="3" key="2">
    <citation type="submission" date="2020-09" db="EMBL/GenBank/DDBJ databases">
        <authorList>
            <person name="Sun Q."/>
            <person name="Ohkuma M."/>
        </authorList>
    </citation>
    <scope>NUCLEOTIDE SEQUENCE</scope>
    <source>
        <strain evidence="3">JCM 4654</strain>
    </source>
</reference>
<keyword evidence="4" id="KW-1185">Reference proteome</keyword>
<dbReference type="PROSITE" id="PS51257">
    <property type="entry name" value="PROKAR_LIPOPROTEIN"/>
    <property type="match status" value="1"/>
</dbReference>
<comment type="caution">
    <text evidence="3">The sequence shown here is derived from an EMBL/GenBank/DDBJ whole genome shotgun (WGS) entry which is preliminary data.</text>
</comment>
<dbReference type="EMBL" id="BMVF01000016">
    <property type="protein sequence ID" value="GHD93895.1"/>
    <property type="molecule type" value="Genomic_DNA"/>
</dbReference>
<organism evidence="3 4">
    <name type="scientific">Streptomyces naganishii JCM 4654</name>
    <dbReference type="NCBI Taxonomy" id="1306179"/>
    <lineage>
        <taxon>Bacteria</taxon>
        <taxon>Bacillati</taxon>
        <taxon>Actinomycetota</taxon>
        <taxon>Actinomycetes</taxon>
        <taxon>Kitasatosporales</taxon>
        <taxon>Streptomycetaceae</taxon>
        <taxon>Streptomyces</taxon>
    </lineage>
</organism>
<feature type="region of interest" description="Disordered" evidence="1">
    <location>
        <begin position="79"/>
        <end position="103"/>
    </location>
</feature>
<protein>
    <recommendedName>
        <fullName evidence="5">Lipoprotein</fullName>
    </recommendedName>
</protein>
<feature type="signal peptide" evidence="2">
    <location>
        <begin position="1"/>
        <end position="20"/>
    </location>
</feature>
<evidence type="ECO:0000256" key="2">
    <source>
        <dbReference type="SAM" id="SignalP"/>
    </source>
</evidence>
<gene>
    <name evidence="3" type="ORF">GCM10010508_52450</name>
</gene>
<dbReference type="AlphaFoldDB" id="A0A918Y8H4"/>
<dbReference type="Proteomes" id="UP000608955">
    <property type="component" value="Unassembled WGS sequence"/>
</dbReference>
<dbReference type="RefSeq" id="WP_190180329.1">
    <property type="nucleotide sequence ID" value="NZ_BMVF01000016.1"/>
</dbReference>
<keyword evidence="2" id="KW-0732">Signal</keyword>
<evidence type="ECO:0000313" key="4">
    <source>
        <dbReference type="Proteomes" id="UP000608955"/>
    </source>
</evidence>
<proteinExistence type="predicted"/>
<accession>A0A918Y8H4</accession>
<feature type="chain" id="PRO_5039335587" description="Lipoprotein" evidence="2">
    <location>
        <begin position="21"/>
        <end position="226"/>
    </location>
</feature>
<evidence type="ECO:0000313" key="3">
    <source>
        <dbReference type="EMBL" id="GHD93895.1"/>
    </source>
</evidence>
<evidence type="ECO:0000256" key="1">
    <source>
        <dbReference type="SAM" id="MobiDB-lite"/>
    </source>
</evidence>